<name>A0A0G3GW44_9CORY</name>
<keyword evidence="1" id="KW-0805">Transcription regulation</keyword>
<dbReference type="Proteomes" id="UP000035199">
    <property type="component" value="Chromosome"/>
</dbReference>
<dbReference type="PATRIC" id="fig|571915.4.peg.1102"/>
<keyword evidence="7" id="KW-1185">Reference proteome</keyword>
<organism evidence="6 7">
    <name type="scientific">Corynebacterium mustelae</name>
    <dbReference type="NCBI Taxonomy" id="571915"/>
    <lineage>
        <taxon>Bacteria</taxon>
        <taxon>Bacillati</taxon>
        <taxon>Actinomycetota</taxon>
        <taxon>Actinomycetes</taxon>
        <taxon>Mycobacteriales</taxon>
        <taxon>Corynebacteriaceae</taxon>
        <taxon>Corynebacterium</taxon>
    </lineage>
</organism>
<dbReference type="EMBL" id="CP011542">
    <property type="protein sequence ID" value="AKK05379.1"/>
    <property type="molecule type" value="Genomic_DNA"/>
</dbReference>
<dbReference type="OrthoDB" id="8688418at2"/>
<dbReference type="InterPro" id="IPR023772">
    <property type="entry name" value="DNA-bd_HTH_TetR-type_CS"/>
</dbReference>
<reference evidence="7" key="2">
    <citation type="submission" date="2015-05" db="EMBL/GenBank/DDBJ databases">
        <title>Complete genome sequence of Corynebacterium mustelae DSM 45274, isolated from various tissues of a male ferret with lethal sepsis.</title>
        <authorList>
            <person name="Ruckert C."/>
            <person name="Albersmeier A."/>
            <person name="Winkler A."/>
            <person name="Tauch A."/>
        </authorList>
    </citation>
    <scope>NUCLEOTIDE SEQUENCE [LARGE SCALE GENOMIC DNA]</scope>
    <source>
        <strain evidence="7">DSM 45274</strain>
    </source>
</reference>
<dbReference type="PANTHER" id="PTHR30055">
    <property type="entry name" value="HTH-TYPE TRANSCRIPTIONAL REGULATOR RUTR"/>
    <property type="match status" value="1"/>
</dbReference>
<proteinExistence type="predicted"/>
<dbReference type="Gene3D" id="1.10.357.10">
    <property type="entry name" value="Tetracycline Repressor, domain 2"/>
    <property type="match status" value="1"/>
</dbReference>
<evidence type="ECO:0000256" key="4">
    <source>
        <dbReference type="PROSITE-ProRule" id="PRU00335"/>
    </source>
</evidence>
<dbReference type="GO" id="GO:0000976">
    <property type="term" value="F:transcription cis-regulatory region binding"/>
    <property type="evidence" value="ECO:0007669"/>
    <property type="project" value="TreeGrafter"/>
</dbReference>
<gene>
    <name evidence="6" type="ORF">CMUST_05205</name>
</gene>
<sequence length="193" mass="21820">MGEIREAKKAATRKALARAAAEIARDRGVEAMSIAAITMKVGVSQRTFHNYFDSKDDAIIEFAILCVDNLIDTITGLAQRDNLIDAVEEAVVKHLEVADEDLESFFSLKLMREQFDVYNKERRFDGVRELQQRVLEKTQALYPELSPLGVRVQLTAAASTAKLALDFYYSYHHDEGKQKAISLVHEAFAQLRR</sequence>
<reference evidence="6 7" key="1">
    <citation type="journal article" date="2015" name="Genome Announc.">
        <title>Complete Genome Sequence of the Type Strain Corynebacterium mustelae DSM 45274, Isolated from Various Tissues of a Male Ferret with Lethal Sepsis.</title>
        <authorList>
            <person name="Ruckert C."/>
            <person name="Eimer J."/>
            <person name="Winkler A."/>
            <person name="Tauch A."/>
        </authorList>
    </citation>
    <scope>NUCLEOTIDE SEQUENCE [LARGE SCALE GENOMIC DNA]</scope>
    <source>
        <strain evidence="6 7">DSM 45274</strain>
    </source>
</reference>
<feature type="domain" description="HTH tetR-type" evidence="5">
    <location>
        <begin position="10"/>
        <end position="70"/>
    </location>
</feature>
<dbReference type="InterPro" id="IPR001647">
    <property type="entry name" value="HTH_TetR"/>
</dbReference>
<evidence type="ECO:0000313" key="6">
    <source>
        <dbReference type="EMBL" id="AKK05379.1"/>
    </source>
</evidence>
<dbReference type="PROSITE" id="PS50977">
    <property type="entry name" value="HTH_TETR_2"/>
    <property type="match status" value="1"/>
</dbReference>
<dbReference type="RefSeq" id="WP_047261607.1">
    <property type="nucleotide sequence ID" value="NZ_CP011542.1"/>
</dbReference>
<evidence type="ECO:0000256" key="3">
    <source>
        <dbReference type="ARBA" id="ARBA00023163"/>
    </source>
</evidence>
<dbReference type="PANTHER" id="PTHR30055:SF234">
    <property type="entry name" value="HTH-TYPE TRANSCRIPTIONAL REGULATOR BETI"/>
    <property type="match status" value="1"/>
</dbReference>
<protein>
    <submittedName>
        <fullName evidence="6">Transcriptional regulator, TetR family</fullName>
    </submittedName>
</protein>
<dbReference type="InterPro" id="IPR009057">
    <property type="entry name" value="Homeodomain-like_sf"/>
</dbReference>
<dbReference type="AlphaFoldDB" id="A0A0G3GW44"/>
<keyword evidence="3" id="KW-0804">Transcription</keyword>
<evidence type="ECO:0000256" key="2">
    <source>
        <dbReference type="ARBA" id="ARBA00023125"/>
    </source>
</evidence>
<keyword evidence="2 4" id="KW-0238">DNA-binding</keyword>
<dbReference type="STRING" id="571915.CMUST_05205"/>
<dbReference type="KEGG" id="cmv:CMUST_05205"/>
<evidence type="ECO:0000313" key="7">
    <source>
        <dbReference type="Proteomes" id="UP000035199"/>
    </source>
</evidence>
<accession>A0A0G3GW44</accession>
<dbReference type="Pfam" id="PF00440">
    <property type="entry name" value="TetR_N"/>
    <property type="match status" value="1"/>
</dbReference>
<evidence type="ECO:0000256" key="1">
    <source>
        <dbReference type="ARBA" id="ARBA00023015"/>
    </source>
</evidence>
<dbReference type="InterPro" id="IPR050109">
    <property type="entry name" value="HTH-type_TetR-like_transc_reg"/>
</dbReference>
<evidence type="ECO:0000259" key="5">
    <source>
        <dbReference type="PROSITE" id="PS50977"/>
    </source>
</evidence>
<feature type="DNA-binding region" description="H-T-H motif" evidence="4">
    <location>
        <begin position="33"/>
        <end position="52"/>
    </location>
</feature>
<dbReference type="GO" id="GO:0003700">
    <property type="term" value="F:DNA-binding transcription factor activity"/>
    <property type="evidence" value="ECO:0007669"/>
    <property type="project" value="TreeGrafter"/>
</dbReference>
<dbReference type="SUPFAM" id="SSF46689">
    <property type="entry name" value="Homeodomain-like"/>
    <property type="match status" value="1"/>
</dbReference>
<dbReference type="PROSITE" id="PS01081">
    <property type="entry name" value="HTH_TETR_1"/>
    <property type="match status" value="1"/>
</dbReference>